<dbReference type="EMBL" id="JH767589">
    <property type="protein sequence ID" value="EON67720.1"/>
    <property type="molecule type" value="Genomic_DNA"/>
</dbReference>
<name>R7Z0J3_CONA1</name>
<dbReference type="eggNOG" id="ENOG502SK62">
    <property type="taxonomic scope" value="Eukaryota"/>
</dbReference>
<feature type="transmembrane region" description="Helical" evidence="1">
    <location>
        <begin position="309"/>
        <end position="328"/>
    </location>
</feature>
<dbReference type="GeneID" id="19904174"/>
<accession>R7Z0J3</accession>
<gene>
    <name evidence="2" type="ORF">W97_06863</name>
</gene>
<keyword evidence="1" id="KW-1133">Transmembrane helix</keyword>
<evidence type="ECO:0000256" key="1">
    <source>
        <dbReference type="SAM" id="Phobius"/>
    </source>
</evidence>
<protein>
    <submittedName>
        <fullName evidence="2">Uncharacterized protein</fullName>
    </submittedName>
</protein>
<proteinExistence type="predicted"/>
<dbReference type="STRING" id="1168221.R7Z0J3"/>
<keyword evidence="3" id="KW-1185">Reference proteome</keyword>
<keyword evidence="1" id="KW-0472">Membrane</keyword>
<evidence type="ECO:0000313" key="3">
    <source>
        <dbReference type="Proteomes" id="UP000016924"/>
    </source>
</evidence>
<dbReference type="Proteomes" id="UP000016924">
    <property type="component" value="Unassembled WGS sequence"/>
</dbReference>
<evidence type="ECO:0000313" key="2">
    <source>
        <dbReference type="EMBL" id="EON67720.1"/>
    </source>
</evidence>
<organism evidence="2 3">
    <name type="scientific">Coniosporium apollinis (strain CBS 100218)</name>
    <name type="common">Rock-inhabiting black yeast</name>
    <dbReference type="NCBI Taxonomy" id="1168221"/>
    <lineage>
        <taxon>Eukaryota</taxon>
        <taxon>Fungi</taxon>
        <taxon>Dikarya</taxon>
        <taxon>Ascomycota</taxon>
        <taxon>Pezizomycotina</taxon>
        <taxon>Dothideomycetes</taxon>
        <taxon>Dothideomycetes incertae sedis</taxon>
        <taxon>Coniosporium</taxon>
    </lineage>
</organism>
<dbReference type="OMA" id="YTFWVAV"/>
<dbReference type="RefSeq" id="XP_007783037.1">
    <property type="nucleotide sequence ID" value="XM_007784847.1"/>
</dbReference>
<reference evidence="3" key="1">
    <citation type="submission" date="2012-06" db="EMBL/GenBank/DDBJ databases">
        <title>The genome sequence of Coniosporium apollinis CBS 100218.</title>
        <authorList>
            <consortium name="The Broad Institute Genome Sequencing Platform"/>
            <person name="Cuomo C."/>
            <person name="Gorbushina A."/>
            <person name="Noack S."/>
            <person name="Walker B."/>
            <person name="Young S.K."/>
            <person name="Zeng Q."/>
            <person name="Gargeya S."/>
            <person name="Fitzgerald M."/>
            <person name="Haas B."/>
            <person name="Abouelleil A."/>
            <person name="Alvarado L."/>
            <person name="Arachchi H.M."/>
            <person name="Berlin A.M."/>
            <person name="Chapman S.B."/>
            <person name="Goldberg J."/>
            <person name="Griggs A."/>
            <person name="Gujja S."/>
            <person name="Hansen M."/>
            <person name="Howarth C."/>
            <person name="Imamovic A."/>
            <person name="Larimer J."/>
            <person name="McCowan C."/>
            <person name="Montmayeur A."/>
            <person name="Murphy C."/>
            <person name="Neiman D."/>
            <person name="Pearson M."/>
            <person name="Priest M."/>
            <person name="Roberts A."/>
            <person name="Saif S."/>
            <person name="Shea T."/>
            <person name="Sisk P."/>
            <person name="Sykes S."/>
            <person name="Wortman J."/>
            <person name="Nusbaum C."/>
            <person name="Birren B."/>
        </authorList>
    </citation>
    <scope>NUCLEOTIDE SEQUENCE [LARGE SCALE GENOMIC DNA]</scope>
    <source>
        <strain evidence="3">CBS 100218</strain>
    </source>
</reference>
<dbReference type="OrthoDB" id="5428890at2759"/>
<dbReference type="HOGENOM" id="CLU_053383_0_0_1"/>
<dbReference type="AlphaFoldDB" id="R7Z0J3"/>
<keyword evidence="1" id="KW-0812">Transmembrane</keyword>
<sequence length="346" mass="39855">MALLGDQISQIPVSTSTRTGLLNSLWNRNAAPKLKSEELDLEAYFAYHTQQCIQAWHDGGRHIADCTHRDIAEIAQEIIDGSAREDIKSRLALKLTAPKSAKQDELLGSCIDFTARLVSMMDIGVLQYAFSGRRQLEWKHGSLIDIVHDYFNEPVVLVHDKVKLGKMFNARNLSQIAGIQIEWTDNLADHLRIIDDEDKKVAIFHHASFLRYNRSPLFPDGLAEETLRTLALLFPQTDKDSLKWFKKLPCSLGLDKTLVKCGHLRVDSRQIENFRFWHDRLVILKQVFDESRPSTLLQWWCDRRNGVQWYTFWVAILVLFLTIFFGMVQSIESALQVYKAYHPTVT</sequence>